<feature type="compositionally biased region" description="Acidic residues" evidence="6">
    <location>
        <begin position="51"/>
        <end position="61"/>
    </location>
</feature>
<gene>
    <name evidence="8" type="ORF">BMF94_1108</name>
</gene>
<evidence type="ECO:0000256" key="3">
    <source>
        <dbReference type="ARBA" id="ARBA00022927"/>
    </source>
</evidence>
<comment type="caution">
    <text evidence="8">The sequence shown here is derived from an EMBL/GenBank/DDBJ whole genome shotgun (WGS) entry which is preliminary data.</text>
</comment>
<keyword evidence="9" id="KW-1185">Reference proteome</keyword>
<feature type="region of interest" description="Disordered" evidence="6">
    <location>
        <begin position="50"/>
        <end position="78"/>
    </location>
</feature>
<dbReference type="PROSITE" id="PS51072">
    <property type="entry name" value="MHD"/>
    <property type="match status" value="1"/>
</dbReference>
<dbReference type="InterPro" id="IPR011012">
    <property type="entry name" value="Longin-like_dom_sf"/>
</dbReference>
<dbReference type="Pfam" id="PF00928">
    <property type="entry name" value="Adap_comp_sub"/>
    <property type="match status" value="1"/>
</dbReference>
<keyword evidence="4" id="KW-0472">Membrane</keyword>
<dbReference type="Gene3D" id="3.30.450.60">
    <property type="match status" value="1"/>
</dbReference>
<dbReference type="InterPro" id="IPR001392">
    <property type="entry name" value="Clathrin_mu"/>
</dbReference>
<dbReference type="PANTHER" id="PTHR10529">
    <property type="entry name" value="AP COMPLEX SUBUNIT MU"/>
    <property type="match status" value="1"/>
</dbReference>
<evidence type="ECO:0000313" key="9">
    <source>
        <dbReference type="Proteomes" id="UP000237144"/>
    </source>
</evidence>
<dbReference type="InterPro" id="IPR028565">
    <property type="entry name" value="MHD"/>
</dbReference>
<dbReference type="InterPro" id="IPR050431">
    <property type="entry name" value="Adaptor_comp_med_subunit"/>
</dbReference>
<keyword evidence="2 5" id="KW-0813">Transport</keyword>
<dbReference type="PRINTS" id="PR00314">
    <property type="entry name" value="CLATHRINADPT"/>
</dbReference>
<comment type="similarity">
    <text evidence="5">Belongs to the adaptor complexes medium subunit family.</text>
</comment>
<feature type="domain" description="MHD" evidence="7">
    <location>
        <begin position="214"/>
        <end position="508"/>
    </location>
</feature>
<dbReference type="EMBL" id="PJQD01000011">
    <property type="protein sequence ID" value="POY75795.1"/>
    <property type="molecule type" value="Genomic_DNA"/>
</dbReference>
<evidence type="ECO:0000256" key="4">
    <source>
        <dbReference type="ARBA" id="ARBA00023136"/>
    </source>
</evidence>
<dbReference type="AlphaFoldDB" id="A0A2S5BG99"/>
<dbReference type="Proteomes" id="UP000237144">
    <property type="component" value="Unassembled WGS sequence"/>
</dbReference>
<evidence type="ECO:0000256" key="6">
    <source>
        <dbReference type="SAM" id="MobiDB-lite"/>
    </source>
</evidence>
<keyword evidence="3 5" id="KW-0653">Protein transport</keyword>
<dbReference type="STRING" id="741276.A0A2S5BG99"/>
<evidence type="ECO:0000256" key="5">
    <source>
        <dbReference type="PIRNR" id="PIRNR005992"/>
    </source>
</evidence>
<dbReference type="GO" id="GO:0016192">
    <property type="term" value="P:vesicle-mediated transport"/>
    <property type="evidence" value="ECO:0007669"/>
    <property type="project" value="InterPro"/>
</dbReference>
<organism evidence="8 9">
    <name type="scientific">Rhodotorula taiwanensis</name>
    <dbReference type="NCBI Taxonomy" id="741276"/>
    <lineage>
        <taxon>Eukaryota</taxon>
        <taxon>Fungi</taxon>
        <taxon>Dikarya</taxon>
        <taxon>Basidiomycota</taxon>
        <taxon>Pucciniomycotina</taxon>
        <taxon>Microbotryomycetes</taxon>
        <taxon>Sporidiobolales</taxon>
        <taxon>Sporidiobolaceae</taxon>
        <taxon>Rhodotorula</taxon>
    </lineage>
</organism>
<dbReference type="InterPro" id="IPR036168">
    <property type="entry name" value="AP2_Mu_C_sf"/>
</dbReference>
<dbReference type="SUPFAM" id="SSF64356">
    <property type="entry name" value="SNARE-like"/>
    <property type="match status" value="1"/>
</dbReference>
<dbReference type="GO" id="GO:0006886">
    <property type="term" value="P:intracellular protein transport"/>
    <property type="evidence" value="ECO:0007669"/>
    <property type="project" value="UniProtKB-UniRule"/>
</dbReference>
<dbReference type="PIRSF" id="PIRSF005992">
    <property type="entry name" value="Clathrin_mu"/>
    <property type="match status" value="1"/>
</dbReference>
<name>A0A2S5BG99_9BASI</name>
<evidence type="ECO:0000313" key="8">
    <source>
        <dbReference type="EMBL" id="POY75795.1"/>
    </source>
</evidence>
<proteinExistence type="inferred from homology"/>
<evidence type="ECO:0000256" key="1">
    <source>
        <dbReference type="ARBA" id="ARBA00004308"/>
    </source>
</evidence>
<protein>
    <recommendedName>
        <fullName evidence="7">MHD domain-containing protein</fullName>
    </recommendedName>
</protein>
<accession>A0A2S5BG99</accession>
<dbReference type="SUPFAM" id="SSF49447">
    <property type="entry name" value="Second domain of Mu2 adaptin subunit (ap50) of ap2 adaptor"/>
    <property type="match status" value="1"/>
</dbReference>
<dbReference type="GO" id="GO:0012505">
    <property type="term" value="C:endomembrane system"/>
    <property type="evidence" value="ECO:0007669"/>
    <property type="project" value="UniProtKB-SubCell"/>
</dbReference>
<comment type="subcellular location">
    <subcellularLocation>
        <location evidence="1">Endomembrane system</location>
    </subcellularLocation>
</comment>
<reference evidence="8 9" key="1">
    <citation type="journal article" date="2018" name="Front. Microbiol.">
        <title>Prospects for Fungal Bioremediation of Acidic Radioactive Waste Sites: Characterization and Genome Sequence of Rhodotorula taiwanensis MD1149.</title>
        <authorList>
            <person name="Tkavc R."/>
            <person name="Matrosova V.Y."/>
            <person name="Grichenko O.E."/>
            <person name="Gostincar C."/>
            <person name="Volpe R.P."/>
            <person name="Klimenkova P."/>
            <person name="Gaidamakova E.K."/>
            <person name="Zhou C.E."/>
            <person name="Stewart B.J."/>
            <person name="Lyman M.G."/>
            <person name="Malfatti S.A."/>
            <person name="Rubinfeld B."/>
            <person name="Courtot M."/>
            <person name="Singh J."/>
            <person name="Dalgard C.L."/>
            <person name="Hamilton T."/>
            <person name="Frey K.G."/>
            <person name="Gunde-Cimerman N."/>
            <person name="Dugan L."/>
            <person name="Daly M.J."/>
        </authorList>
    </citation>
    <scope>NUCLEOTIDE SEQUENCE [LARGE SCALE GENOMIC DNA]</scope>
    <source>
        <strain evidence="8 9">MD1149</strain>
    </source>
</reference>
<dbReference type="GO" id="GO:0030131">
    <property type="term" value="C:clathrin adaptor complex"/>
    <property type="evidence" value="ECO:0007669"/>
    <property type="project" value="UniProtKB-UniRule"/>
</dbReference>
<evidence type="ECO:0000259" key="7">
    <source>
        <dbReference type="PROSITE" id="PS51072"/>
    </source>
</evidence>
<sequence length="508" mass="54129">MEGVTITDLTGRRILSTHFASPLRANLAFDAAVTSSQSIVWIPATTGVAAEADDDSSDDGDERNAWDDSEKQPTRGGAGRGIAVCQIIRNGLRFMTPVARAVDPVIPLTFLTDLYHVLEFYIDGPVTEATVKDNFDIVLALLHEMLAGGRPQLTQSSQLKEFVTPPDSQLLAKVATAVNAATSGGIPLPSQASAANALVASPLPWRRQGIKYTSNDVYLDLTETLSALLDPSGKPLVGSISGQMDCRSRLSGMPDLALTFTDPAVLGEESAAFHSCVRYHRWRKEKVVSFVPPDGAFTLLTFQHTPPLPLMTTTSARLAAALLLPFSLTSSHTLGPIGGALSLNLTARTALTNLVIRIPLASPIEAPGQVQVTVSGGALLRDDEGRSIGGGAGRWEVIDEEVEEHAGELGAKRKTRYVLVWRIDKLSPSDRPAVLTGQYNTLPGSLTANLRSHSLAGARKPPAFTLTFDSPSGGFSGLRVDSLKLLGETYNVYKGVKTVGKGTVEIRT</sequence>
<dbReference type="Gene3D" id="2.60.40.1170">
    <property type="entry name" value="Mu homology domain, subdomain B"/>
    <property type="match status" value="2"/>
</dbReference>
<feature type="compositionally biased region" description="Basic and acidic residues" evidence="6">
    <location>
        <begin position="62"/>
        <end position="73"/>
    </location>
</feature>
<evidence type="ECO:0000256" key="2">
    <source>
        <dbReference type="ARBA" id="ARBA00022448"/>
    </source>
</evidence>
<dbReference type="OrthoDB" id="870at2759"/>